<dbReference type="Proteomes" id="UP001153365">
    <property type="component" value="Unassembled WGS sequence"/>
</dbReference>
<reference evidence="2" key="1">
    <citation type="submission" date="2022-06" db="EMBL/GenBank/DDBJ databases">
        <authorList>
            <consortium name="SYNGENTA / RWTH Aachen University"/>
        </authorList>
    </citation>
    <scope>NUCLEOTIDE SEQUENCE</scope>
</reference>
<evidence type="ECO:0000313" key="3">
    <source>
        <dbReference type="Proteomes" id="UP001153365"/>
    </source>
</evidence>
<proteinExistence type="predicted"/>
<name>A0AAV0B3M3_PHAPC</name>
<dbReference type="Pfam" id="PF19343">
    <property type="entry name" value="HAM1_N"/>
    <property type="match status" value="1"/>
</dbReference>
<evidence type="ECO:0000259" key="1">
    <source>
        <dbReference type="Pfam" id="PF19343"/>
    </source>
</evidence>
<protein>
    <submittedName>
        <fullName evidence="2">Expressed protein</fullName>
    </submittedName>
</protein>
<dbReference type="PANTHER" id="PTHR31138:SF1">
    <property type="entry name" value="PDZ DOMAIN-CONTAINING PROTEIN"/>
    <property type="match status" value="1"/>
</dbReference>
<feature type="domain" description="HAM1-like N-terminal" evidence="1">
    <location>
        <begin position="387"/>
        <end position="492"/>
    </location>
</feature>
<dbReference type="InterPro" id="IPR045967">
    <property type="entry name" value="HAM1-like_N"/>
</dbReference>
<gene>
    <name evidence="2" type="ORF">PPACK8108_LOCUS12036</name>
</gene>
<dbReference type="AlphaFoldDB" id="A0AAV0B3M3"/>
<accession>A0AAV0B3M3</accession>
<comment type="caution">
    <text evidence="2">The sequence shown here is derived from an EMBL/GenBank/DDBJ whole genome shotgun (WGS) entry which is preliminary data.</text>
</comment>
<dbReference type="EMBL" id="CALTRL010002846">
    <property type="protein sequence ID" value="CAH7676925.1"/>
    <property type="molecule type" value="Genomic_DNA"/>
</dbReference>
<evidence type="ECO:0000313" key="2">
    <source>
        <dbReference type="EMBL" id="CAH7676925.1"/>
    </source>
</evidence>
<keyword evidence="3" id="KW-1185">Reference proteome</keyword>
<organism evidence="2 3">
    <name type="scientific">Phakopsora pachyrhizi</name>
    <name type="common">Asian soybean rust disease fungus</name>
    <dbReference type="NCBI Taxonomy" id="170000"/>
    <lineage>
        <taxon>Eukaryota</taxon>
        <taxon>Fungi</taxon>
        <taxon>Dikarya</taxon>
        <taxon>Basidiomycota</taxon>
        <taxon>Pucciniomycotina</taxon>
        <taxon>Pucciniomycetes</taxon>
        <taxon>Pucciniales</taxon>
        <taxon>Phakopsoraceae</taxon>
        <taxon>Phakopsora</taxon>
    </lineage>
</organism>
<sequence>MGCESRKPFLSYSDLARILSGLASGKLPDQTQLNQILLALISFLGDVGAESDEVERPALVRCLSELLESIRLLNQARNDHDQIQDLIHQSFYHTSQSDVTISSLLDPSISSQTSDLLKHQARLIHSIFPILLSLLIDRSQSFLIILFNQSIDLIGVTISTTISSDQDGSIDGQEQPTLSDSIEQQTDRFISRLINLVVVVHQRSSQHQYRVIKGFLDKFIQSTSDLIDSSTDQPEKRSNDQQQSPIFEQLTSSLELLVRLTGQDEGADRIRSDFLEIKQFLRDQPENYLSSLREIQMILSDLLMDFDQSIYSPNLYSTLTKPIRTFLRSIRALNPLLEKLLKDLRGFVEDVLSDHLISLFLERLQAFFIQLDGFSLGSGAVGGAKGVSKVLRDDLIDYMVPRIFSLIQIPLPRIEFISERFDVVIDPLSVRSASSFLPDSITLTSQNQFKLTSKETTTITKNSTRNVQTISINGMRLMTKNVGFYFRNKVNSSDPDDDKGLMMKIKGKIFEFEDEGMVDVYCGMANDDGLNLKIELSFNNYDCDENKEMFKILNVELKVQGFGIFPHDSNHSIINWMMKPSFEPILKKRLESTGKVYLEEKLESLNRLLGSIKRAWQGDKDEKDDNLIQKLIRVVRIGWSTEQAKSTEESNGDEEKDDKEIKLESSGITIESEDYKMYIGVGPKFLKDRGEPKTGAKFKERIENLGKKTFEEFDDGVEEICQAINQGLHNGHKDSWRSDAFNLSRK</sequence>
<dbReference type="PANTHER" id="PTHR31138">
    <property type="entry name" value="CHROMOSOME 19, WHOLE GENOME SHOTGUN SEQUENCE"/>
    <property type="match status" value="1"/>
</dbReference>